<feature type="disulfide bond" evidence="3">
    <location>
        <begin position="261"/>
        <end position="271"/>
    </location>
</feature>
<keyword evidence="2 3" id="KW-1015">Disulfide bond</keyword>
<dbReference type="AlphaFoldDB" id="A0AA35RQU1"/>
<feature type="non-terminal residue" evidence="5">
    <location>
        <position position="307"/>
    </location>
</feature>
<dbReference type="SUPFAM" id="SSF56487">
    <property type="entry name" value="SRCR-like"/>
    <property type="match status" value="3"/>
</dbReference>
<dbReference type="PANTHER" id="PTHR45817:SF4">
    <property type="entry name" value="LYSYL OXIDASE-LIKE-RELATED"/>
    <property type="match status" value="1"/>
</dbReference>
<comment type="caution">
    <text evidence="5">The sequence shown here is derived from an EMBL/GenBank/DDBJ whole genome shotgun (WGS) entry which is preliminary data.</text>
</comment>
<feature type="disulfide bond" evidence="3">
    <location>
        <begin position="8"/>
        <end position="69"/>
    </location>
</feature>
<organism evidence="5 6">
    <name type="scientific">Geodia barretti</name>
    <name type="common">Barrett's horny sponge</name>
    <dbReference type="NCBI Taxonomy" id="519541"/>
    <lineage>
        <taxon>Eukaryota</taxon>
        <taxon>Metazoa</taxon>
        <taxon>Porifera</taxon>
        <taxon>Demospongiae</taxon>
        <taxon>Heteroscleromorpha</taxon>
        <taxon>Tetractinellida</taxon>
        <taxon>Astrophorina</taxon>
        <taxon>Geodiidae</taxon>
        <taxon>Geodia</taxon>
    </lineage>
</organism>
<dbReference type="Gene3D" id="3.10.250.10">
    <property type="entry name" value="SRCR-like domain"/>
    <property type="match status" value="3"/>
</dbReference>
<dbReference type="SMART" id="SM00202">
    <property type="entry name" value="SR"/>
    <property type="match status" value="2"/>
</dbReference>
<name>A0AA35RQU1_GEOBA</name>
<dbReference type="Proteomes" id="UP001174909">
    <property type="component" value="Unassembled WGS sequence"/>
</dbReference>
<feature type="domain" description="SRCR" evidence="4">
    <location>
        <begin position="191"/>
        <end position="302"/>
    </location>
</feature>
<dbReference type="InterPro" id="IPR050912">
    <property type="entry name" value="LOX-like_protein"/>
</dbReference>
<dbReference type="InterPro" id="IPR001190">
    <property type="entry name" value="SRCR"/>
</dbReference>
<sequence>MSEAQVVCKQLQLPSEGAVPYRCCSQYGQGVGAVHITSINCSGSELNITQCFFSKVPPATHQSDVGVRCGEGSDFKSGDIRLVGGPLSWEGRVEIYLDGEWGTISNDQAEDEDAHVACRQLGYDIRYQYFDKSYGYDTYFGEGSGAVHLNRLECSGNEYRLVDCGSSRTGRDHRYDWSISCKNDAPEQGEVLLIDYDINDYQGLLLVWFNSQWGTVSDDSWTIEDTNAVCHQLGRSGISPYSYNDYYGLEGFPVVISNVSCEGNEVKLIDCPYTTGGSGSAVSLECSYSGNNTRRMLNIVGERERPN</sequence>
<evidence type="ECO:0000313" key="5">
    <source>
        <dbReference type="EMBL" id="CAI8015592.1"/>
    </source>
</evidence>
<evidence type="ECO:0000256" key="1">
    <source>
        <dbReference type="ARBA" id="ARBA00022729"/>
    </source>
</evidence>
<accession>A0AA35RQU1</accession>
<keyword evidence="1" id="KW-0732">Signal</keyword>
<dbReference type="PRINTS" id="PR00258">
    <property type="entry name" value="SPERACTRCPTR"/>
</dbReference>
<dbReference type="InterPro" id="IPR036772">
    <property type="entry name" value="SRCR-like_dom_sf"/>
</dbReference>
<feature type="disulfide bond" evidence="3">
    <location>
        <begin position="41"/>
        <end position="51"/>
    </location>
</feature>
<dbReference type="GO" id="GO:0016020">
    <property type="term" value="C:membrane"/>
    <property type="evidence" value="ECO:0007669"/>
    <property type="project" value="InterPro"/>
</dbReference>
<gene>
    <name evidence="5" type="ORF">GBAR_LOCUS9634</name>
</gene>
<dbReference type="Pfam" id="PF00530">
    <property type="entry name" value="SRCR"/>
    <property type="match status" value="3"/>
</dbReference>
<evidence type="ECO:0000256" key="3">
    <source>
        <dbReference type="PROSITE-ProRule" id="PRU00196"/>
    </source>
</evidence>
<keyword evidence="6" id="KW-1185">Reference proteome</keyword>
<feature type="disulfide bond" evidence="3">
    <location>
        <begin position="154"/>
        <end position="164"/>
    </location>
</feature>
<evidence type="ECO:0000256" key="2">
    <source>
        <dbReference type="ARBA" id="ARBA00023157"/>
    </source>
</evidence>
<proteinExistence type="predicted"/>
<reference evidence="5" key="1">
    <citation type="submission" date="2023-03" db="EMBL/GenBank/DDBJ databases">
        <authorList>
            <person name="Steffen K."/>
            <person name="Cardenas P."/>
        </authorList>
    </citation>
    <scope>NUCLEOTIDE SEQUENCE</scope>
</reference>
<feature type="domain" description="SRCR" evidence="4">
    <location>
        <begin position="1"/>
        <end position="70"/>
    </location>
</feature>
<protein>
    <submittedName>
        <fullName evidence="5">Neurotrypsin</fullName>
    </submittedName>
</protein>
<comment type="caution">
    <text evidence="3">Lacks conserved residue(s) required for the propagation of feature annotation.</text>
</comment>
<evidence type="ECO:0000259" key="4">
    <source>
        <dbReference type="PROSITE" id="PS50287"/>
    </source>
</evidence>
<dbReference type="PROSITE" id="PS50287">
    <property type="entry name" value="SRCR_2"/>
    <property type="match status" value="3"/>
</dbReference>
<dbReference type="EMBL" id="CASHTH010001461">
    <property type="protein sequence ID" value="CAI8015592.1"/>
    <property type="molecule type" value="Genomic_DNA"/>
</dbReference>
<dbReference type="GO" id="GO:0004720">
    <property type="term" value="F:protein-lysine 6-oxidase activity"/>
    <property type="evidence" value="ECO:0007669"/>
    <property type="project" value="TreeGrafter"/>
</dbReference>
<evidence type="ECO:0000313" key="6">
    <source>
        <dbReference type="Proteomes" id="UP001174909"/>
    </source>
</evidence>
<feature type="domain" description="SRCR" evidence="4">
    <location>
        <begin position="80"/>
        <end position="182"/>
    </location>
</feature>
<dbReference type="GO" id="GO:0005615">
    <property type="term" value="C:extracellular space"/>
    <property type="evidence" value="ECO:0007669"/>
    <property type="project" value="TreeGrafter"/>
</dbReference>
<dbReference type="FunFam" id="3.10.250.10:FF:000001">
    <property type="entry name" value="Lysyl oxidase 4 isoform X1"/>
    <property type="match status" value="1"/>
</dbReference>
<dbReference type="PANTHER" id="PTHR45817">
    <property type="entry name" value="LYSYL OXIDASE-LIKE-RELATED"/>
    <property type="match status" value="1"/>
</dbReference>